<dbReference type="KEGG" id="more:E1B28_008349"/>
<reference evidence="1" key="1">
    <citation type="journal article" date="2021" name="Genome Biol. Evol.">
        <title>The assembled and annotated genome of the fairy-ring fungus Marasmius oreades.</title>
        <authorList>
            <person name="Hiltunen M."/>
            <person name="Ament-Velasquez S.L."/>
            <person name="Johannesson H."/>
        </authorList>
    </citation>
    <scope>NUCLEOTIDE SEQUENCE</scope>
    <source>
        <strain evidence="1">03SP1</strain>
    </source>
</reference>
<dbReference type="RefSeq" id="XP_043008430.1">
    <property type="nucleotide sequence ID" value="XM_043153146.1"/>
</dbReference>
<organism evidence="1 2">
    <name type="scientific">Marasmius oreades</name>
    <name type="common">fairy-ring Marasmius</name>
    <dbReference type="NCBI Taxonomy" id="181124"/>
    <lineage>
        <taxon>Eukaryota</taxon>
        <taxon>Fungi</taxon>
        <taxon>Dikarya</taxon>
        <taxon>Basidiomycota</taxon>
        <taxon>Agaricomycotina</taxon>
        <taxon>Agaricomycetes</taxon>
        <taxon>Agaricomycetidae</taxon>
        <taxon>Agaricales</taxon>
        <taxon>Marasmiineae</taxon>
        <taxon>Marasmiaceae</taxon>
        <taxon>Marasmius</taxon>
    </lineage>
</organism>
<evidence type="ECO:0000313" key="1">
    <source>
        <dbReference type="EMBL" id="KAG7091960.1"/>
    </source>
</evidence>
<gene>
    <name evidence="1" type="ORF">E1B28_008349</name>
</gene>
<name>A0A9P7RYV7_9AGAR</name>
<dbReference type="Proteomes" id="UP001049176">
    <property type="component" value="Chromosome 5"/>
</dbReference>
<proteinExistence type="predicted"/>
<protein>
    <submittedName>
        <fullName evidence="1">Uncharacterized protein</fullName>
    </submittedName>
</protein>
<sequence>MADTMRELSVYQVFCEPISLVSDSGIDPSGCASCSCTPLLEDGIFFRKGRPTRHHRTESFRAATASLRYHTLTIPRTIMSDSFEKKYIIPVMCFAEKYMFQASQLSYELNTSPAFTEVTFWTSNDKWQTKKVLVCLLVVKRGAVCWLDFLFPDEGGKVCKFCCTKNLQIIRKIHELCNIYSPQRLVLTDELQACIVRELSPYPGESAIIYDRLNLGNISLRCILGGLLNEVAPEGDRFNPRMEGEILRGALNETKAGMPIAINPEPSGFSDFDLFTMRRHLPDARWFLDWKARSMQEALSHPLVVGDLLQVDVDAFIEREPIFSSSLPLQKPPEVSLHLIMTRPRSRRVEIDRFLNGCGTNSRDSEGSLFFQIFLVCSVILTFGRNLVRHVPFIRFLLSLVRLVPFIGSLHSSTPSHSTRRTRHAHTLLLSFRIDQIVRAKPNTFSQVFFGRLCRGGNTNSSSTCETRICLKFFDEVFFPVFDPSELDEYKELECNPYLNLHAASDMMRREHAVYQHLQYLQGTLLPHVYGFHQFILPDGRKIWGFFSEIIEGTKLCDLQLDQLTENLKNDLVRRLRHGVRTLLYGGVLQDDWDLGHIFVNWVTDPDGNAEPALVFVDFAFSRLRSGLGNIAWHFRRTDPLWMELYDMPELCSAVRRDDIWLPWDDFEW</sequence>
<keyword evidence="2" id="KW-1185">Reference proteome</keyword>
<accession>A0A9P7RYV7</accession>
<comment type="caution">
    <text evidence="1">The sequence shown here is derived from an EMBL/GenBank/DDBJ whole genome shotgun (WGS) entry which is preliminary data.</text>
</comment>
<evidence type="ECO:0000313" key="2">
    <source>
        <dbReference type="Proteomes" id="UP001049176"/>
    </source>
</evidence>
<dbReference type="GeneID" id="66077425"/>
<dbReference type="AlphaFoldDB" id="A0A9P7RYV7"/>
<dbReference type="EMBL" id="CM032185">
    <property type="protein sequence ID" value="KAG7091960.1"/>
    <property type="molecule type" value="Genomic_DNA"/>
</dbReference>
<dbReference type="OrthoDB" id="3138711at2759"/>